<name>A0A4Y1R091_PRUDU</name>
<dbReference type="InterPro" id="IPR029903">
    <property type="entry name" value="RmlD-like-bd"/>
</dbReference>
<dbReference type="PANTHER" id="PTHR43242">
    <property type="entry name" value="NAD(P)-BINDING ROSSMANN-FOLD SUPERFAMILY PROTEIN"/>
    <property type="match status" value="1"/>
</dbReference>
<dbReference type="CDD" id="cd05254">
    <property type="entry name" value="dTDP_HR_like_SDR_e"/>
    <property type="match status" value="1"/>
</dbReference>
<dbReference type="Pfam" id="PF04321">
    <property type="entry name" value="RmlD_sub_bind"/>
    <property type="match status" value="1"/>
</dbReference>
<organism evidence="3">
    <name type="scientific">Prunus dulcis</name>
    <name type="common">Almond</name>
    <name type="synonym">Amygdalus dulcis</name>
    <dbReference type="NCBI Taxonomy" id="3755"/>
    <lineage>
        <taxon>Eukaryota</taxon>
        <taxon>Viridiplantae</taxon>
        <taxon>Streptophyta</taxon>
        <taxon>Embryophyta</taxon>
        <taxon>Tracheophyta</taxon>
        <taxon>Spermatophyta</taxon>
        <taxon>Magnoliopsida</taxon>
        <taxon>eudicotyledons</taxon>
        <taxon>Gunneridae</taxon>
        <taxon>Pentapetalae</taxon>
        <taxon>rosids</taxon>
        <taxon>fabids</taxon>
        <taxon>Rosales</taxon>
        <taxon>Rosaceae</taxon>
        <taxon>Amygdaloideae</taxon>
        <taxon>Amygdaleae</taxon>
        <taxon>Prunus</taxon>
    </lineage>
</organism>
<dbReference type="PANTHER" id="PTHR43242:SF1">
    <property type="entry name" value="NAD(P)-BINDING ROSSMANN-FOLD SUPERFAMILY PROTEIN"/>
    <property type="match status" value="1"/>
</dbReference>
<evidence type="ECO:0000259" key="2">
    <source>
        <dbReference type="Pfam" id="PF04321"/>
    </source>
</evidence>
<evidence type="ECO:0000256" key="1">
    <source>
        <dbReference type="SAM" id="MobiDB-lite"/>
    </source>
</evidence>
<gene>
    <name evidence="3" type="ORF">Prudu_006659</name>
</gene>
<accession>A0A4Y1R091</accession>
<evidence type="ECO:0000313" key="3">
    <source>
        <dbReference type="EMBL" id="BBG97509.1"/>
    </source>
</evidence>
<protein>
    <submittedName>
        <fullName evidence="3">NAD(P)-binding Rossmann-fold superfamily protein</fullName>
    </submittedName>
</protein>
<feature type="domain" description="RmlD-like substrate binding" evidence="2">
    <location>
        <begin position="129"/>
        <end position="365"/>
    </location>
</feature>
<sequence>GTLTDGSFFQNQRSDSRNFVINRTLLTSNCREALRLFTPAPAKPKSDSLPNRQRREKKWYDEKEESVGSRRHRLFGATCIARLFRDSSHHPLRSGLDPSLQSSSPSIAHCISSFATGQGFQAISQTFGPPDVVINCAALSVPRACEMDPAAAMSVNVPSSLVNWLLSLEESNSLLIHLSTDQGAKSFYKEDDETVPVNVYGKSKVAAEQFISEKCSNFAILRSSIIFGPQTVSPVPKSLPIQWIDGVLSKGNTSEFFHDEFRCPVYVKDVVAAILALSKRWISDGKQTKLLLNVGGPDRVSRLQMAETVADIRGYNPSLIKSVSASTVDRGVKSPADISMDITKLVQTLGVTPTSFRDGVRLTLSTEVKS</sequence>
<dbReference type="Gene3D" id="3.40.50.720">
    <property type="entry name" value="NAD(P)-binding Rossmann-like Domain"/>
    <property type="match status" value="1"/>
</dbReference>
<dbReference type="SUPFAM" id="SSF51735">
    <property type="entry name" value="NAD(P)-binding Rossmann-fold domains"/>
    <property type="match status" value="1"/>
</dbReference>
<feature type="non-terminal residue" evidence="3">
    <location>
        <position position="1"/>
    </location>
</feature>
<dbReference type="AlphaFoldDB" id="A0A4Y1R091"/>
<feature type="region of interest" description="Disordered" evidence="1">
    <location>
        <begin position="41"/>
        <end position="63"/>
    </location>
</feature>
<proteinExistence type="predicted"/>
<dbReference type="EMBL" id="AP019298">
    <property type="protein sequence ID" value="BBG97509.1"/>
    <property type="molecule type" value="Genomic_DNA"/>
</dbReference>
<reference evidence="3" key="1">
    <citation type="journal article" date="2019" name="Science">
        <title>Mutation of a bHLH transcription factor allowed almond domestication.</title>
        <authorList>
            <person name="Sanchez-Perez R."/>
            <person name="Pavan S."/>
            <person name="Mazzeo R."/>
            <person name="Moldovan C."/>
            <person name="Aiese Cigliano R."/>
            <person name="Del Cueto J."/>
            <person name="Ricciardi F."/>
            <person name="Lotti C."/>
            <person name="Ricciardi L."/>
            <person name="Dicenta F."/>
            <person name="Lopez-Marques R.L."/>
            <person name="Lindberg Moller B."/>
        </authorList>
    </citation>
    <scope>NUCLEOTIDE SEQUENCE</scope>
</reference>
<dbReference type="InterPro" id="IPR036291">
    <property type="entry name" value="NAD(P)-bd_dom_sf"/>
</dbReference>